<dbReference type="AlphaFoldDB" id="A0A6G1JER7"/>
<sequence length="216" mass="23968">MLKIVGLALLFASTIQAAVTQKDFTGIGNIHVLNSSDWRSASPANKVGCLDNRGKFINPANNSDCGVFSRLDKYPYTLSTVEGNCTFNDETQEKNTDSYYGKRDSAWNCLAPFQVEVYDELYTIDGFPYPFLCFGDVACYYDAKSIPRAGGKTSLWQFRWGSQQMGITPGHVMLQLMWNKLGDLPKREDAANNIPGPRISLAGGLQVPLQGQQIKY</sequence>
<name>A0A6G1JER7_9PLEO</name>
<proteinExistence type="predicted"/>
<evidence type="ECO:0000313" key="3">
    <source>
        <dbReference type="Proteomes" id="UP000799291"/>
    </source>
</evidence>
<feature type="chain" id="PRO_5026273984" evidence="1">
    <location>
        <begin position="18"/>
        <end position="216"/>
    </location>
</feature>
<reference evidence="2" key="1">
    <citation type="journal article" date="2020" name="Stud. Mycol.">
        <title>101 Dothideomycetes genomes: a test case for predicting lifestyles and emergence of pathogens.</title>
        <authorList>
            <person name="Haridas S."/>
            <person name="Albert R."/>
            <person name="Binder M."/>
            <person name="Bloem J."/>
            <person name="Labutti K."/>
            <person name="Salamov A."/>
            <person name="Andreopoulos B."/>
            <person name="Baker S."/>
            <person name="Barry K."/>
            <person name="Bills G."/>
            <person name="Bluhm B."/>
            <person name="Cannon C."/>
            <person name="Castanera R."/>
            <person name="Culley D."/>
            <person name="Daum C."/>
            <person name="Ezra D."/>
            <person name="Gonzalez J."/>
            <person name="Henrissat B."/>
            <person name="Kuo A."/>
            <person name="Liang C."/>
            <person name="Lipzen A."/>
            <person name="Lutzoni F."/>
            <person name="Magnuson J."/>
            <person name="Mondo S."/>
            <person name="Nolan M."/>
            <person name="Ohm R."/>
            <person name="Pangilinan J."/>
            <person name="Park H.-J."/>
            <person name="Ramirez L."/>
            <person name="Alfaro M."/>
            <person name="Sun H."/>
            <person name="Tritt A."/>
            <person name="Yoshinaga Y."/>
            <person name="Zwiers L.-H."/>
            <person name="Turgeon B."/>
            <person name="Goodwin S."/>
            <person name="Spatafora J."/>
            <person name="Crous P."/>
            <person name="Grigoriev I."/>
        </authorList>
    </citation>
    <scope>NUCLEOTIDE SEQUENCE</scope>
    <source>
        <strain evidence="2">CBS 122367</strain>
    </source>
</reference>
<keyword evidence="1" id="KW-0732">Signal</keyword>
<gene>
    <name evidence="2" type="ORF">K458DRAFT_293128</name>
</gene>
<organism evidence="2 3">
    <name type="scientific">Lentithecium fluviatile CBS 122367</name>
    <dbReference type="NCBI Taxonomy" id="1168545"/>
    <lineage>
        <taxon>Eukaryota</taxon>
        <taxon>Fungi</taxon>
        <taxon>Dikarya</taxon>
        <taxon>Ascomycota</taxon>
        <taxon>Pezizomycotina</taxon>
        <taxon>Dothideomycetes</taxon>
        <taxon>Pleosporomycetidae</taxon>
        <taxon>Pleosporales</taxon>
        <taxon>Massarineae</taxon>
        <taxon>Lentitheciaceae</taxon>
        <taxon>Lentithecium</taxon>
    </lineage>
</organism>
<dbReference type="OrthoDB" id="3775566at2759"/>
<evidence type="ECO:0000256" key="1">
    <source>
        <dbReference type="SAM" id="SignalP"/>
    </source>
</evidence>
<accession>A0A6G1JER7</accession>
<feature type="signal peptide" evidence="1">
    <location>
        <begin position="1"/>
        <end position="17"/>
    </location>
</feature>
<dbReference type="EMBL" id="MU005573">
    <property type="protein sequence ID" value="KAF2688731.1"/>
    <property type="molecule type" value="Genomic_DNA"/>
</dbReference>
<protein>
    <submittedName>
        <fullName evidence="2">Uncharacterized protein</fullName>
    </submittedName>
</protein>
<keyword evidence="3" id="KW-1185">Reference proteome</keyword>
<dbReference type="Proteomes" id="UP000799291">
    <property type="component" value="Unassembled WGS sequence"/>
</dbReference>
<evidence type="ECO:0000313" key="2">
    <source>
        <dbReference type="EMBL" id="KAF2688731.1"/>
    </source>
</evidence>